<sequence>MKTAMQHFRDVQDEDLRTMLLSNLRKYPVNKLSSISVYNTLVDALQSFKWNKTPENYGYWESKSDEIRLKGLPTAKEEIKQPERYSSRLVNGMDVIDLVKHWNLDFNEGNILKYLLRNKGEDLSDMEKIADYANRQVKYLKSNV</sequence>
<dbReference type="EMBL" id="KC821607">
    <property type="protein sequence ID" value="AGO47334.1"/>
    <property type="molecule type" value="Genomic_DNA"/>
</dbReference>
<gene>
    <name evidence="1" type="ORF">Phi19:1_gp044</name>
</gene>
<dbReference type="GeneID" id="16880888"/>
<keyword evidence="2" id="KW-1185">Reference proteome</keyword>
<organism evidence="1 2">
    <name type="scientific">Cellulophaga phage phi19:1</name>
    <dbReference type="NCBI Taxonomy" id="1327970"/>
    <lineage>
        <taxon>Viruses</taxon>
        <taxon>Duplodnaviria</taxon>
        <taxon>Heunggongvirae</taxon>
        <taxon>Uroviricota</taxon>
        <taxon>Caudoviricetes</taxon>
        <taxon>Assiduviridae</taxon>
        <taxon>Cellubavirus</taxon>
        <taxon>Cellubavirus phi19una</taxon>
    </lineage>
</organism>
<proteinExistence type="predicted"/>
<dbReference type="OrthoDB" id="35930at10239"/>
<evidence type="ECO:0000313" key="2">
    <source>
        <dbReference type="Proteomes" id="UP000014730"/>
    </source>
</evidence>
<dbReference type="KEGG" id="vg:16880888"/>
<name>R9ZVW0_9CAUD</name>
<accession>R9ZVW0</accession>
<protein>
    <submittedName>
        <fullName evidence="1">Uncharacterized protein</fullName>
    </submittedName>
</protein>
<reference evidence="2" key="2">
    <citation type="submission" date="2013-03" db="EMBL/GenBank/DDBJ databases">
        <title>The Cellulophaga phages: a novel, diverse, and globally ubiquitous model system.</title>
        <authorList>
            <person name="Holmfeldt K."/>
            <person name="Solonenko N."/>
            <person name="Shah M."/>
            <person name="Corrier K."/>
            <person name="Riemann L."/>
            <person name="VerBerkmoes N.C."/>
            <person name="Sullivan M.B."/>
        </authorList>
    </citation>
    <scope>NUCLEOTIDE SEQUENCE [LARGE SCALE GENOMIC DNA]</scope>
</reference>
<dbReference type="RefSeq" id="YP_008241737.1">
    <property type="nucleotide sequence ID" value="NC_021799.1"/>
</dbReference>
<reference evidence="1 2" key="1">
    <citation type="journal article" date="2013" name="Proc. Natl. Acad. Sci. U.S.A.">
        <title>Twelve previously unknown phage genera are ubiquitous in global oceans.</title>
        <authorList>
            <person name="Holmfeldt K."/>
            <person name="Solonenko N."/>
            <person name="Shah M."/>
            <person name="Corrier K."/>
            <person name="Riemann L."/>
            <person name="Verberkmoes N.C."/>
            <person name="Sullivan M.B."/>
        </authorList>
    </citation>
    <scope>NUCLEOTIDE SEQUENCE [LARGE SCALE GENOMIC DNA]</scope>
    <source>
        <strain evidence="1">Phi19:1</strain>
    </source>
</reference>
<evidence type="ECO:0000313" key="1">
    <source>
        <dbReference type="EMBL" id="AGO47334.1"/>
    </source>
</evidence>
<dbReference type="InterPro" id="IPR021739">
    <property type="entry name" value="SaV-like"/>
</dbReference>
<dbReference type="Pfam" id="PF11753">
    <property type="entry name" value="DUF3310"/>
    <property type="match status" value="1"/>
</dbReference>
<dbReference type="Proteomes" id="UP000014730">
    <property type="component" value="Segment"/>
</dbReference>